<dbReference type="EMBL" id="CAADFH010000036">
    <property type="protein sequence ID" value="VFJ94012.1"/>
    <property type="molecule type" value="Genomic_DNA"/>
</dbReference>
<dbReference type="InterPro" id="IPR001405">
    <property type="entry name" value="UPF0758"/>
</dbReference>
<reference evidence="7" key="1">
    <citation type="submission" date="2019-02" db="EMBL/GenBank/DDBJ databases">
        <authorList>
            <person name="Gruber-Vodicka R. H."/>
            <person name="Seah K. B. B."/>
        </authorList>
    </citation>
    <scope>NUCLEOTIDE SEQUENCE</scope>
    <source>
        <strain evidence="7">BECK_M6</strain>
    </source>
</reference>
<dbReference type="PANTHER" id="PTHR30471:SF3">
    <property type="entry name" value="UPF0758 PROTEIN YEES-RELATED"/>
    <property type="match status" value="1"/>
</dbReference>
<sequence length="314" mass="34656">MPSNKLPGTEPVCEGQEARAQTNCGVVPRARAGTHAQGGTARTERRTFRLLVALGGGKCRSAGGPPLCLGINNITSAGRQGRRRGAGARDFGRLQMDVKIAERDKVKVADADDIFRIMRRILLREEKIDQGKEHFWILGLEGSNRLLFIELVSIGGNTKVSVNPREVFQVAVQKGAVRAVLVHNHPDGTLMPSDEDEKLTDRLIQAGRLLGIEVIEHLIITTETFFSFTLHGLMEKLRHSTRYMLPYELDEKIQEALRQGMERGVRKGIREGDAKVLKLARALIDDGADIERISAILGLSEDDIRLLEVGGEVD</sequence>
<dbReference type="GO" id="GO:0046872">
    <property type="term" value="F:metal ion binding"/>
    <property type="evidence" value="ECO:0007669"/>
    <property type="project" value="UniProtKB-KW"/>
</dbReference>
<organism evidence="7">
    <name type="scientific">Candidatus Kentrum sp. LFY</name>
    <dbReference type="NCBI Taxonomy" id="2126342"/>
    <lineage>
        <taxon>Bacteria</taxon>
        <taxon>Pseudomonadati</taxon>
        <taxon>Pseudomonadota</taxon>
        <taxon>Gammaproteobacteria</taxon>
        <taxon>Candidatus Kentrum</taxon>
    </lineage>
</organism>
<evidence type="ECO:0000256" key="1">
    <source>
        <dbReference type="ARBA" id="ARBA00022670"/>
    </source>
</evidence>
<keyword evidence="3" id="KW-0378">Hydrolase</keyword>
<dbReference type="PROSITE" id="PS50249">
    <property type="entry name" value="MPN"/>
    <property type="match status" value="1"/>
</dbReference>
<evidence type="ECO:0000259" key="6">
    <source>
        <dbReference type="PROSITE" id="PS50249"/>
    </source>
</evidence>
<protein>
    <submittedName>
        <fullName evidence="7">RadC-like JAB domain-containing protein</fullName>
    </submittedName>
</protein>
<keyword evidence="2" id="KW-0479">Metal-binding</keyword>
<keyword evidence="4" id="KW-0862">Zinc</keyword>
<dbReference type="GO" id="GO:0008237">
    <property type="term" value="F:metallopeptidase activity"/>
    <property type="evidence" value="ECO:0007669"/>
    <property type="project" value="UniProtKB-KW"/>
</dbReference>
<evidence type="ECO:0000256" key="5">
    <source>
        <dbReference type="ARBA" id="ARBA00023049"/>
    </source>
</evidence>
<dbReference type="InterPro" id="IPR025657">
    <property type="entry name" value="RadC_JAB"/>
</dbReference>
<dbReference type="GO" id="GO:0006508">
    <property type="term" value="P:proteolysis"/>
    <property type="evidence" value="ECO:0007669"/>
    <property type="project" value="UniProtKB-KW"/>
</dbReference>
<dbReference type="PANTHER" id="PTHR30471">
    <property type="entry name" value="DNA REPAIR PROTEIN RADC"/>
    <property type="match status" value="1"/>
</dbReference>
<dbReference type="CDD" id="cd08071">
    <property type="entry name" value="MPN_DUF2466"/>
    <property type="match status" value="1"/>
</dbReference>
<accession>A0A450UN87</accession>
<name>A0A450UN87_9GAMM</name>
<evidence type="ECO:0000256" key="3">
    <source>
        <dbReference type="ARBA" id="ARBA00022801"/>
    </source>
</evidence>
<dbReference type="AlphaFoldDB" id="A0A450UN87"/>
<feature type="domain" description="MPN" evidence="6">
    <location>
        <begin position="107"/>
        <end position="234"/>
    </location>
</feature>
<dbReference type="Pfam" id="PF04002">
    <property type="entry name" value="RadC"/>
    <property type="match status" value="1"/>
</dbReference>
<keyword evidence="1" id="KW-0645">Protease</keyword>
<keyword evidence="5" id="KW-0482">Metalloprotease</keyword>
<proteinExistence type="predicted"/>
<evidence type="ECO:0000256" key="2">
    <source>
        <dbReference type="ARBA" id="ARBA00022723"/>
    </source>
</evidence>
<dbReference type="Gene3D" id="3.40.140.10">
    <property type="entry name" value="Cytidine Deaminase, domain 2"/>
    <property type="match status" value="1"/>
</dbReference>
<dbReference type="InterPro" id="IPR037518">
    <property type="entry name" value="MPN"/>
</dbReference>
<evidence type="ECO:0000313" key="7">
    <source>
        <dbReference type="EMBL" id="VFJ94012.1"/>
    </source>
</evidence>
<gene>
    <name evidence="7" type="ORF">BECKLFY1418A_GA0070994_103617</name>
</gene>
<evidence type="ECO:0000256" key="4">
    <source>
        <dbReference type="ARBA" id="ARBA00022833"/>
    </source>
</evidence>